<dbReference type="Pfam" id="PF00005">
    <property type="entry name" value="ABC_tran"/>
    <property type="match status" value="1"/>
</dbReference>
<dbReference type="SUPFAM" id="SSF50331">
    <property type="entry name" value="MOP-like"/>
    <property type="match status" value="1"/>
</dbReference>
<accession>A0A9D9I0R7</accession>
<dbReference type="InterPro" id="IPR012340">
    <property type="entry name" value="NA-bd_OB-fold"/>
</dbReference>
<feature type="domain" description="ABC transporter" evidence="4">
    <location>
        <begin position="4"/>
        <end position="235"/>
    </location>
</feature>
<evidence type="ECO:0000256" key="2">
    <source>
        <dbReference type="ARBA" id="ARBA00022741"/>
    </source>
</evidence>
<dbReference type="InterPro" id="IPR003439">
    <property type="entry name" value="ABC_transporter-like_ATP-bd"/>
</dbReference>
<name>A0A9D9I0R7_9FIRM</name>
<keyword evidence="2" id="KW-0547">Nucleotide-binding</keyword>
<dbReference type="AlphaFoldDB" id="A0A9D9I0R7"/>
<keyword evidence="1" id="KW-0813">Transport</keyword>
<organism evidence="5 6">
    <name type="scientific">Candidatus Scybalomonas excrementavium</name>
    <dbReference type="NCBI Taxonomy" id="2840943"/>
    <lineage>
        <taxon>Bacteria</taxon>
        <taxon>Bacillati</taxon>
        <taxon>Bacillota</taxon>
        <taxon>Clostridia</taxon>
        <taxon>Lachnospirales</taxon>
        <taxon>Lachnospiraceae</taxon>
        <taxon>Lachnospiraceae incertae sedis</taxon>
        <taxon>Candidatus Scybalomonas</taxon>
    </lineage>
</organism>
<dbReference type="InterPro" id="IPR047641">
    <property type="entry name" value="ABC_transpr_MalK/UgpC-like"/>
</dbReference>
<dbReference type="PANTHER" id="PTHR43875:SF1">
    <property type="entry name" value="OSMOPROTECTIVE COMPOUNDS UPTAKE ATP-BINDING PROTEIN GGTA"/>
    <property type="match status" value="1"/>
</dbReference>
<dbReference type="GO" id="GO:0055052">
    <property type="term" value="C:ATP-binding cassette (ABC) transporter complex, substrate-binding subunit-containing"/>
    <property type="evidence" value="ECO:0007669"/>
    <property type="project" value="TreeGrafter"/>
</dbReference>
<evidence type="ECO:0000256" key="3">
    <source>
        <dbReference type="ARBA" id="ARBA00022840"/>
    </source>
</evidence>
<dbReference type="PROSITE" id="PS50893">
    <property type="entry name" value="ABC_TRANSPORTER_2"/>
    <property type="match status" value="1"/>
</dbReference>
<dbReference type="GO" id="GO:0016887">
    <property type="term" value="F:ATP hydrolysis activity"/>
    <property type="evidence" value="ECO:0007669"/>
    <property type="project" value="InterPro"/>
</dbReference>
<evidence type="ECO:0000313" key="5">
    <source>
        <dbReference type="EMBL" id="MBO8463452.1"/>
    </source>
</evidence>
<proteinExistence type="predicted"/>
<evidence type="ECO:0000256" key="1">
    <source>
        <dbReference type="ARBA" id="ARBA00022448"/>
    </source>
</evidence>
<evidence type="ECO:0000259" key="4">
    <source>
        <dbReference type="PROSITE" id="PS50893"/>
    </source>
</evidence>
<sequence>MSRLIIRNLYRTYTGHQMALKDFKLETKDGELVAIVGPSECGKSVLLRIIAGLESSSDGTIWLDTQRLNELGAKERQVAMVFRNYTLYPEMNVFDNLAFGLKLLKYPPSQIKNRVLELAKKLHIENELKKMPLDLNPVEQFRIVLARAFVKEPKLLLLDDPIAQIPVEYKEQALEELHRLQQIMKVTTLFATEHSKEAFQIADRVVVMKEGETLQIGTPKEILEMPVSMSAAGAMIKPIISFAEIQIQEKGEHLEITLFGEPYRIEREVEESLRKKGYVDKIVTVGIRPDDLEVTCMKESTKQDTVGTAEVKVIKEYHGIQYAYFDYNGGAFAARIEEGVKLSPEDKIVICYKNQVPLLFNKDTGEAILQKKL</sequence>
<dbReference type="Gene3D" id="2.40.50.140">
    <property type="entry name" value="Nucleic acid-binding proteins"/>
    <property type="match status" value="1"/>
</dbReference>
<dbReference type="PANTHER" id="PTHR43875">
    <property type="entry name" value="MALTODEXTRIN IMPORT ATP-BINDING PROTEIN MSMX"/>
    <property type="match status" value="1"/>
</dbReference>
<reference evidence="5" key="2">
    <citation type="journal article" date="2021" name="PeerJ">
        <title>Extensive microbial diversity within the chicken gut microbiome revealed by metagenomics and culture.</title>
        <authorList>
            <person name="Gilroy R."/>
            <person name="Ravi A."/>
            <person name="Getino M."/>
            <person name="Pursley I."/>
            <person name="Horton D.L."/>
            <person name="Alikhan N.F."/>
            <person name="Baker D."/>
            <person name="Gharbi K."/>
            <person name="Hall N."/>
            <person name="Watson M."/>
            <person name="Adriaenssens E.M."/>
            <person name="Foster-Nyarko E."/>
            <person name="Jarju S."/>
            <person name="Secka A."/>
            <person name="Antonio M."/>
            <person name="Oren A."/>
            <person name="Chaudhuri R.R."/>
            <person name="La Ragione R."/>
            <person name="Hildebrand F."/>
            <person name="Pallen M.J."/>
        </authorList>
    </citation>
    <scope>NUCLEOTIDE SEQUENCE</scope>
    <source>
        <strain evidence="5">E3-2379</strain>
    </source>
</reference>
<gene>
    <name evidence="5" type="ORF">IAC13_05915</name>
</gene>
<protein>
    <submittedName>
        <fullName evidence="5">ABC transporter ATP-binding protein</fullName>
    </submittedName>
</protein>
<dbReference type="InterPro" id="IPR003593">
    <property type="entry name" value="AAA+_ATPase"/>
</dbReference>
<reference evidence="5" key="1">
    <citation type="submission" date="2020-10" db="EMBL/GenBank/DDBJ databases">
        <authorList>
            <person name="Gilroy R."/>
        </authorList>
    </citation>
    <scope>NUCLEOTIDE SEQUENCE</scope>
    <source>
        <strain evidence="5">E3-2379</strain>
    </source>
</reference>
<dbReference type="SMART" id="SM00382">
    <property type="entry name" value="AAA"/>
    <property type="match status" value="1"/>
</dbReference>
<comment type="caution">
    <text evidence="5">The sequence shown here is derived from an EMBL/GenBank/DDBJ whole genome shotgun (WGS) entry which is preliminary data.</text>
</comment>
<dbReference type="InterPro" id="IPR008995">
    <property type="entry name" value="Mo/tungstate-bd_C_term_dom"/>
</dbReference>
<dbReference type="InterPro" id="IPR027417">
    <property type="entry name" value="P-loop_NTPase"/>
</dbReference>
<dbReference type="EMBL" id="JADIML010000162">
    <property type="protein sequence ID" value="MBO8463452.1"/>
    <property type="molecule type" value="Genomic_DNA"/>
</dbReference>
<keyword evidence="3 5" id="KW-0067">ATP-binding</keyword>
<dbReference type="SUPFAM" id="SSF52540">
    <property type="entry name" value="P-loop containing nucleoside triphosphate hydrolases"/>
    <property type="match status" value="1"/>
</dbReference>
<dbReference type="GO" id="GO:0005524">
    <property type="term" value="F:ATP binding"/>
    <property type="evidence" value="ECO:0007669"/>
    <property type="project" value="UniProtKB-KW"/>
</dbReference>
<evidence type="ECO:0000313" key="6">
    <source>
        <dbReference type="Proteomes" id="UP000823618"/>
    </source>
</evidence>
<dbReference type="Gene3D" id="3.40.50.300">
    <property type="entry name" value="P-loop containing nucleotide triphosphate hydrolases"/>
    <property type="match status" value="1"/>
</dbReference>
<dbReference type="Proteomes" id="UP000823618">
    <property type="component" value="Unassembled WGS sequence"/>
</dbReference>
<dbReference type="Gene3D" id="2.40.50.100">
    <property type="match status" value="1"/>
</dbReference>